<gene>
    <name evidence="1" type="ORF">EKG37_21170</name>
</gene>
<comment type="caution">
    <text evidence="1">The sequence shown here is derived from an EMBL/GenBank/DDBJ whole genome shotgun (WGS) entry which is preliminary data.</text>
</comment>
<organism evidence="1 2">
    <name type="scientific">Bacillus yapensis</name>
    <dbReference type="NCBI Taxonomy" id="2492960"/>
    <lineage>
        <taxon>Bacteria</taxon>
        <taxon>Bacillati</taxon>
        <taxon>Bacillota</taxon>
        <taxon>Bacilli</taxon>
        <taxon>Bacillales</taxon>
        <taxon>Bacillaceae</taxon>
        <taxon>Bacillus</taxon>
    </lineage>
</organism>
<dbReference type="Proteomes" id="UP000271374">
    <property type="component" value="Unassembled WGS sequence"/>
</dbReference>
<keyword evidence="2" id="KW-1185">Reference proteome</keyword>
<accession>A0A3S0KAU1</accession>
<dbReference type="AlphaFoldDB" id="A0A3S0KAU1"/>
<sequence>MGRNFESLDDMKEFAKLLYEELMKISQVELAEEIKFFSYNTYTTSSEYLGELKFVLERILSEVNHPHFAQVDKIKDAIKEIRTAFK</sequence>
<evidence type="ECO:0000313" key="2">
    <source>
        <dbReference type="Proteomes" id="UP000271374"/>
    </source>
</evidence>
<protein>
    <submittedName>
        <fullName evidence="1">Uncharacterized protein</fullName>
    </submittedName>
</protein>
<name>A0A3S0KAU1_9BACI</name>
<reference evidence="1 2" key="1">
    <citation type="submission" date="2018-12" db="EMBL/GenBank/DDBJ databases">
        <title>Bacillus yapensis draft genome sequence.</title>
        <authorList>
            <person name="Yu L."/>
            <person name="Xu X."/>
            <person name="Tang X."/>
        </authorList>
    </citation>
    <scope>NUCLEOTIDE SEQUENCE [LARGE SCALE GENOMIC DNA]</scope>
    <source>
        <strain evidence="1 2">XXST-01</strain>
    </source>
</reference>
<dbReference type="EMBL" id="RXNT01000023">
    <property type="protein sequence ID" value="RTR26582.1"/>
    <property type="molecule type" value="Genomic_DNA"/>
</dbReference>
<proteinExistence type="predicted"/>
<dbReference type="OrthoDB" id="9839337at2"/>
<evidence type="ECO:0000313" key="1">
    <source>
        <dbReference type="EMBL" id="RTR26582.1"/>
    </source>
</evidence>
<dbReference type="RefSeq" id="WP_126410750.1">
    <property type="nucleotide sequence ID" value="NZ_RXNT01000023.1"/>
</dbReference>